<feature type="transmembrane region" description="Helical" evidence="1">
    <location>
        <begin position="72"/>
        <end position="92"/>
    </location>
</feature>
<feature type="transmembrane region" description="Helical" evidence="1">
    <location>
        <begin position="98"/>
        <end position="116"/>
    </location>
</feature>
<evidence type="ECO:0000313" key="2">
    <source>
        <dbReference type="EMBL" id="GAA1663456.1"/>
    </source>
</evidence>
<keyword evidence="1" id="KW-0812">Transmembrane</keyword>
<comment type="caution">
    <text evidence="2">The sequence shown here is derived from an EMBL/GenBank/DDBJ whole genome shotgun (WGS) entry which is preliminary data.</text>
</comment>
<evidence type="ECO:0000313" key="3">
    <source>
        <dbReference type="Proteomes" id="UP001499851"/>
    </source>
</evidence>
<name>A0ABN2G134_9ACTN</name>
<accession>A0ABN2G134</accession>
<evidence type="ECO:0000256" key="1">
    <source>
        <dbReference type="SAM" id="Phobius"/>
    </source>
</evidence>
<dbReference type="Proteomes" id="UP001499851">
    <property type="component" value="Unassembled WGS sequence"/>
</dbReference>
<keyword evidence="1" id="KW-0472">Membrane</keyword>
<keyword evidence="1" id="KW-1133">Transmembrane helix</keyword>
<dbReference type="RefSeq" id="WP_344481544.1">
    <property type="nucleotide sequence ID" value="NZ_BAAAQF010000003.1"/>
</dbReference>
<keyword evidence="3" id="KW-1185">Reference proteome</keyword>
<sequence>MTTAPVHDLGAASPKRRRAAALRFLTEIGAWAAIGTAAAHVHLALGIAAVVAIAIPAVFATPGDKPTAAVPVPGPATILILAATMAAGVAAAWAAWPWWAAALLSALALASLWAELPRWRWLLTVR</sequence>
<protein>
    <submittedName>
        <fullName evidence="2">Uncharacterized protein</fullName>
    </submittedName>
</protein>
<organism evidence="2 3">
    <name type="scientific">Glycomyces endophyticus</name>
    <dbReference type="NCBI Taxonomy" id="480996"/>
    <lineage>
        <taxon>Bacteria</taxon>
        <taxon>Bacillati</taxon>
        <taxon>Actinomycetota</taxon>
        <taxon>Actinomycetes</taxon>
        <taxon>Glycomycetales</taxon>
        <taxon>Glycomycetaceae</taxon>
        <taxon>Glycomyces</taxon>
    </lineage>
</organism>
<feature type="transmembrane region" description="Helical" evidence="1">
    <location>
        <begin position="43"/>
        <end position="60"/>
    </location>
</feature>
<dbReference type="EMBL" id="BAAAQF010000003">
    <property type="protein sequence ID" value="GAA1663456.1"/>
    <property type="molecule type" value="Genomic_DNA"/>
</dbReference>
<gene>
    <name evidence="2" type="ORF">GCM10009830_05970</name>
</gene>
<reference evidence="2 3" key="1">
    <citation type="journal article" date="2019" name="Int. J. Syst. Evol. Microbiol.">
        <title>The Global Catalogue of Microorganisms (GCM) 10K type strain sequencing project: providing services to taxonomists for standard genome sequencing and annotation.</title>
        <authorList>
            <consortium name="The Broad Institute Genomics Platform"/>
            <consortium name="The Broad Institute Genome Sequencing Center for Infectious Disease"/>
            <person name="Wu L."/>
            <person name="Ma J."/>
        </authorList>
    </citation>
    <scope>NUCLEOTIDE SEQUENCE [LARGE SCALE GENOMIC DNA]</scope>
    <source>
        <strain evidence="2 3">JCM 16001</strain>
    </source>
</reference>
<proteinExistence type="predicted"/>